<accession>A0A6J5PGI5</accession>
<feature type="compositionally biased region" description="Basic residues" evidence="1">
    <location>
        <begin position="129"/>
        <end position="144"/>
    </location>
</feature>
<dbReference type="EMBL" id="LR797270">
    <property type="protein sequence ID" value="CAB4198020.1"/>
    <property type="molecule type" value="Genomic_DNA"/>
</dbReference>
<evidence type="ECO:0000256" key="1">
    <source>
        <dbReference type="SAM" id="MobiDB-lite"/>
    </source>
</evidence>
<sequence>MAKKQNISDTILNKFNKPQFQSGAAVCFYWMGRIQYGYVTTIKQASWGVQYMVQSCHKTRYPCGLEYEGQKTQYYTGYIHFATTKALGPDELIRRIQIESNARTITTVSLNTGRPKDQSGDDDPGSRSNARKPVAKGTKSKSRQSSREVVDQPSVVGVHNSVATKPKVSRKSKLDDAIEKQRNFLSGFVKKD</sequence>
<feature type="region of interest" description="Disordered" evidence="1">
    <location>
        <begin position="107"/>
        <end position="175"/>
    </location>
</feature>
<protein>
    <submittedName>
        <fullName evidence="3">Uncharacterized protein</fullName>
    </submittedName>
</protein>
<dbReference type="EMBL" id="LR796859">
    <property type="protein sequence ID" value="CAB4170979.1"/>
    <property type="molecule type" value="Genomic_DNA"/>
</dbReference>
<evidence type="ECO:0000313" key="4">
    <source>
        <dbReference type="EMBL" id="CAB4198020.1"/>
    </source>
</evidence>
<evidence type="ECO:0000313" key="2">
    <source>
        <dbReference type="EMBL" id="CAB4155134.1"/>
    </source>
</evidence>
<evidence type="ECO:0000313" key="3">
    <source>
        <dbReference type="EMBL" id="CAB4170979.1"/>
    </source>
</evidence>
<gene>
    <name evidence="4" type="ORF">UFOVP1307_44</name>
    <name evidence="2" type="ORF">UFOVP651_79</name>
    <name evidence="3" type="ORF">UFOVP902_158</name>
</gene>
<name>A0A6J5PGI5_9CAUD</name>
<dbReference type="EMBL" id="LR796625">
    <property type="protein sequence ID" value="CAB4155134.1"/>
    <property type="molecule type" value="Genomic_DNA"/>
</dbReference>
<reference evidence="3" key="1">
    <citation type="submission" date="2020-05" db="EMBL/GenBank/DDBJ databases">
        <authorList>
            <person name="Chiriac C."/>
            <person name="Salcher M."/>
            <person name="Ghai R."/>
            <person name="Kavagutti S V."/>
        </authorList>
    </citation>
    <scope>NUCLEOTIDE SEQUENCE</scope>
</reference>
<proteinExistence type="predicted"/>
<organism evidence="3">
    <name type="scientific">uncultured Caudovirales phage</name>
    <dbReference type="NCBI Taxonomy" id="2100421"/>
    <lineage>
        <taxon>Viruses</taxon>
        <taxon>Duplodnaviria</taxon>
        <taxon>Heunggongvirae</taxon>
        <taxon>Uroviricota</taxon>
        <taxon>Caudoviricetes</taxon>
        <taxon>Peduoviridae</taxon>
        <taxon>Maltschvirus</taxon>
        <taxon>Maltschvirus maltsch</taxon>
    </lineage>
</organism>